<organism evidence="1 2">
    <name type="scientific">Cinara cedri</name>
    <dbReference type="NCBI Taxonomy" id="506608"/>
    <lineage>
        <taxon>Eukaryota</taxon>
        <taxon>Metazoa</taxon>
        <taxon>Ecdysozoa</taxon>
        <taxon>Arthropoda</taxon>
        <taxon>Hexapoda</taxon>
        <taxon>Insecta</taxon>
        <taxon>Pterygota</taxon>
        <taxon>Neoptera</taxon>
        <taxon>Paraneoptera</taxon>
        <taxon>Hemiptera</taxon>
        <taxon>Sternorrhyncha</taxon>
        <taxon>Aphidomorpha</taxon>
        <taxon>Aphidoidea</taxon>
        <taxon>Aphididae</taxon>
        <taxon>Lachninae</taxon>
        <taxon>Cinara</taxon>
    </lineage>
</organism>
<dbReference type="Proteomes" id="UP000325440">
    <property type="component" value="Unassembled WGS sequence"/>
</dbReference>
<dbReference type="OrthoDB" id="6628906at2759"/>
<proteinExistence type="predicted"/>
<keyword evidence="2" id="KW-1185">Reference proteome</keyword>
<protein>
    <recommendedName>
        <fullName evidence="3">Reverse transcriptase domain</fullName>
    </recommendedName>
</protein>
<dbReference type="EMBL" id="CABPRJ010000490">
    <property type="protein sequence ID" value="VVC29287.1"/>
    <property type="molecule type" value="Genomic_DNA"/>
</dbReference>
<sequence>MTEEARDNLDLIVGNYFFQQVEDFKYIGVNINQNSNMHNKIKLKIFAANKGYYALGKLFRSKLLSKQSKEFLYSSFLHPVLTYAYETWSNTKGDEEKMACFERRVLRRIYGPILEN</sequence>
<evidence type="ECO:0008006" key="3">
    <source>
        <dbReference type="Google" id="ProtNLM"/>
    </source>
</evidence>
<accession>A0A5E4MG00</accession>
<reference evidence="1 2" key="1">
    <citation type="submission" date="2019-08" db="EMBL/GenBank/DDBJ databases">
        <authorList>
            <person name="Alioto T."/>
            <person name="Alioto T."/>
            <person name="Gomez Garrido J."/>
        </authorList>
    </citation>
    <scope>NUCLEOTIDE SEQUENCE [LARGE SCALE GENOMIC DNA]</scope>
</reference>
<gene>
    <name evidence="1" type="ORF">CINCED_3A009305</name>
</gene>
<evidence type="ECO:0000313" key="2">
    <source>
        <dbReference type="Proteomes" id="UP000325440"/>
    </source>
</evidence>
<name>A0A5E4MG00_9HEMI</name>
<dbReference type="AlphaFoldDB" id="A0A5E4MG00"/>
<evidence type="ECO:0000313" key="1">
    <source>
        <dbReference type="EMBL" id="VVC29287.1"/>
    </source>
</evidence>